<dbReference type="KEGG" id="vcop:MM50RIKEN_13030"/>
<dbReference type="EMBL" id="AP023418">
    <property type="protein sequence ID" value="BCK81540.1"/>
    <property type="molecule type" value="Genomic_DNA"/>
</dbReference>
<dbReference type="SMART" id="SM00382">
    <property type="entry name" value="AAA"/>
    <property type="match status" value="1"/>
</dbReference>
<dbReference type="Gene3D" id="3.30.70.260">
    <property type="match status" value="1"/>
</dbReference>
<dbReference type="Pfam" id="PF00005">
    <property type="entry name" value="ABC_tran"/>
    <property type="match status" value="1"/>
</dbReference>
<evidence type="ECO:0000313" key="10">
    <source>
        <dbReference type="EMBL" id="BCK81540.1"/>
    </source>
</evidence>
<evidence type="ECO:0000256" key="5">
    <source>
        <dbReference type="ARBA" id="ARBA00022840"/>
    </source>
</evidence>
<dbReference type="GO" id="GO:0016887">
    <property type="term" value="F:ATP hydrolysis activity"/>
    <property type="evidence" value="ECO:0007669"/>
    <property type="project" value="InterPro"/>
</dbReference>
<reference evidence="10" key="1">
    <citation type="submission" date="2020-09" db="EMBL/GenBank/DDBJ databases">
        <title>New species isolated from human feces.</title>
        <authorList>
            <person name="Kitahara M."/>
            <person name="Shigeno Y."/>
            <person name="Shime M."/>
            <person name="Matsumoto Y."/>
            <person name="Nakamura S."/>
            <person name="Motooka D."/>
            <person name="Fukuoka S."/>
            <person name="Nishikawa H."/>
            <person name="Benno Y."/>
        </authorList>
    </citation>
    <scope>NUCLEOTIDE SEQUENCE</scope>
    <source>
        <strain evidence="10">MM50</strain>
    </source>
</reference>
<dbReference type="PROSITE" id="PS50893">
    <property type="entry name" value="ABC_TRANSPORTER_2"/>
    <property type="match status" value="1"/>
</dbReference>
<dbReference type="InterPro" id="IPR018449">
    <property type="entry name" value="NIL_domain"/>
</dbReference>
<sequence>MIELKHVSKTFDSDSGGVDALKDVSLTIEDGDIYGIIGMSGAGKSTLVRCINLLEKPTAGEVVVDGQRLDTMTPAQLRAARREITMIFQRFNLLMQRTCLQNVCFPMELSGVKKADAVRRAKELLELVGLPDKAQAYPAQLSGGQQQRIAIARALATQPKVLLCDEATSALDPNTTHQILELIRDINQKLGITVVVITHQMSVVKTICNHVAILDGGVVAEKGLVSEVFAAPKSAAGRRLVFPGGADALVSDPQAVRRVRLTFRDSVTTGTPLVARLASEEGILCTVISASTQKLSEEVYGSMLLGIPSGQFQRAMDYIDTMSNIRVEEVDGHVQ</sequence>
<comment type="similarity">
    <text evidence="1">Belongs to the ABC transporter superfamily.</text>
</comment>
<dbReference type="GO" id="GO:0005524">
    <property type="term" value="F:ATP binding"/>
    <property type="evidence" value="ECO:0007669"/>
    <property type="project" value="UniProtKB-KW"/>
</dbReference>
<dbReference type="InterPro" id="IPR027417">
    <property type="entry name" value="P-loop_NTPase"/>
</dbReference>
<dbReference type="GO" id="GO:0006865">
    <property type="term" value="P:amino acid transport"/>
    <property type="evidence" value="ECO:0007669"/>
    <property type="project" value="UniProtKB-KW"/>
</dbReference>
<evidence type="ECO:0000256" key="4">
    <source>
        <dbReference type="ARBA" id="ARBA00022741"/>
    </source>
</evidence>
<dbReference type="InterPro" id="IPR017871">
    <property type="entry name" value="ABC_transporter-like_CS"/>
</dbReference>
<proteinExistence type="inferred from homology"/>
<dbReference type="InterPro" id="IPR003593">
    <property type="entry name" value="AAA+_ATPase"/>
</dbReference>
<protein>
    <submittedName>
        <fullName evidence="10">Methionine import ATP-binding protein MetN</fullName>
    </submittedName>
</protein>
<dbReference type="InterPro" id="IPR050086">
    <property type="entry name" value="MetN_ABC_transporter-like"/>
</dbReference>
<dbReference type="AlphaFoldDB" id="A0A810Q0R7"/>
<keyword evidence="5 10" id="KW-0067">ATP-binding</keyword>
<dbReference type="InterPro" id="IPR003439">
    <property type="entry name" value="ABC_transporter-like_ATP-bd"/>
</dbReference>
<dbReference type="FunFam" id="3.40.50.300:FF:000056">
    <property type="entry name" value="Cell division ATP-binding protein FtsE"/>
    <property type="match status" value="1"/>
</dbReference>
<gene>
    <name evidence="10" type="primary">metN</name>
    <name evidence="10" type="ORF">MM50RIKEN_13030</name>
</gene>
<keyword evidence="7" id="KW-0029">Amino-acid transport</keyword>
<dbReference type="PANTHER" id="PTHR43166:SF30">
    <property type="entry name" value="METHIONINE IMPORT ATP-BINDING PROTEIN METN"/>
    <property type="match status" value="1"/>
</dbReference>
<dbReference type="CDD" id="cd03258">
    <property type="entry name" value="ABC_MetN_methionine_transporter"/>
    <property type="match status" value="1"/>
</dbReference>
<keyword evidence="4" id="KW-0547">Nucleotide-binding</keyword>
<dbReference type="InterPro" id="IPR041701">
    <property type="entry name" value="MetN_ABC"/>
</dbReference>
<dbReference type="GO" id="GO:0005886">
    <property type="term" value="C:plasma membrane"/>
    <property type="evidence" value="ECO:0007669"/>
    <property type="project" value="UniProtKB-ARBA"/>
</dbReference>
<name>A0A810Q0R7_9FIRM</name>
<feature type="domain" description="ABC transporter" evidence="9">
    <location>
        <begin position="2"/>
        <end position="241"/>
    </location>
</feature>
<keyword evidence="2" id="KW-0813">Transport</keyword>
<evidence type="ECO:0000313" key="11">
    <source>
        <dbReference type="Proteomes" id="UP000681035"/>
    </source>
</evidence>
<dbReference type="InterPro" id="IPR045865">
    <property type="entry name" value="ACT-like_dom_sf"/>
</dbReference>
<dbReference type="RefSeq" id="WP_213540314.1">
    <property type="nucleotide sequence ID" value="NZ_AP023418.1"/>
</dbReference>
<dbReference type="Proteomes" id="UP000681035">
    <property type="component" value="Chromosome"/>
</dbReference>
<evidence type="ECO:0000259" key="9">
    <source>
        <dbReference type="PROSITE" id="PS50893"/>
    </source>
</evidence>
<evidence type="ECO:0000256" key="1">
    <source>
        <dbReference type="ARBA" id="ARBA00005417"/>
    </source>
</evidence>
<evidence type="ECO:0000256" key="2">
    <source>
        <dbReference type="ARBA" id="ARBA00022448"/>
    </source>
</evidence>
<accession>A0A810Q0R7</accession>
<dbReference type="Gene3D" id="3.40.50.300">
    <property type="entry name" value="P-loop containing nucleotide triphosphate hydrolases"/>
    <property type="match status" value="1"/>
</dbReference>
<keyword evidence="3" id="KW-1003">Cell membrane</keyword>
<evidence type="ECO:0000256" key="6">
    <source>
        <dbReference type="ARBA" id="ARBA00022967"/>
    </source>
</evidence>
<evidence type="ECO:0000256" key="3">
    <source>
        <dbReference type="ARBA" id="ARBA00022475"/>
    </source>
</evidence>
<keyword evidence="6" id="KW-1278">Translocase</keyword>
<keyword evidence="8" id="KW-0472">Membrane</keyword>
<evidence type="ECO:0000256" key="8">
    <source>
        <dbReference type="ARBA" id="ARBA00023136"/>
    </source>
</evidence>
<keyword evidence="11" id="KW-1185">Reference proteome</keyword>
<evidence type="ECO:0000256" key="7">
    <source>
        <dbReference type="ARBA" id="ARBA00022970"/>
    </source>
</evidence>
<dbReference type="PROSITE" id="PS00211">
    <property type="entry name" value="ABC_TRANSPORTER_1"/>
    <property type="match status" value="1"/>
</dbReference>
<organism evidence="10 11">
    <name type="scientific">Vescimonas coprocola</name>
    <dbReference type="NCBI Taxonomy" id="2714355"/>
    <lineage>
        <taxon>Bacteria</taxon>
        <taxon>Bacillati</taxon>
        <taxon>Bacillota</taxon>
        <taxon>Clostridia</taxon>
        <taxon>Eubacteriales</taxon>
        <taxon>Oscillospiraceae</taxon>
        <taxon>Vescimonas</taxon>
    </lineage>
</organism>
<dbReference type="PANTHER" id="PTHR43166">
    <property type="entry name" value="AMINO ACID IMPORT ATP-BINDING PROTEIN"/>
    <property type="match status" value="1"/>
</dbReference>
<dbReference type="Pfam" id="PF09383">
    <property type="entry name" value="NIL"/>
    <property type="match status" value="1"/>
</dbReference>
<dbReference type="SUPFAM" id="SSF52540">
    <property type="entry name" value="P-loop containing nucleoside triphosphate hydrolases"/>
    <property type="match status" value="1"/>
</dbReference>
<dbReference type="SUPFAM" id="SSF55021">
    <property type="entry name" value="ACT-like"/>
    <property type="match status" value="1"/>
</dbReference>